<reference evidence="2 3" key="1">
    <citation type="submission" date="2017-06" db="EMBL/GenBank/DDBJ databases">
        <title>Genome sequencing of cyanobaciteial culture collection at National Institute for Environmental Studies (NIES).</title>
        <authorList>
            <person name="Hirose Y."/>
            <person name="Shimura Y."/>
            <person name="Fujisawa T."/>
            <person name="Nakamura Y."/>
            <person name="Kawachi M."/>
        </authorList>
    </citation>
    <scope>NUCLEOTIDE SEQUENCE [LARGE SCALE GENOMIC DNA]</scope>
    <source>
        <strain evidence="2 3">NIES-4072</strain>
    </source>
</reference>
<gene>
    <name evidence="2" type="ORF">NIES4072_64850</name>
</gene>
<keyword evidence="3" id="KW-1185">Reference proteome</keyword>
<evidence type="ECO:0000313" key="3">
    <source>
        <dbReference type="Proteomes" id="UP000245124"/>
    </source>
</evidence>
<dbReference type="Proteomes" id="UP000245124">
    <property type="component" value="Unassembled WGS sequence"/>
</dbReference>
<dbReference type="CDD" id="cd00093">
    <property type="entry name" value="HTH_XRE"/>
    <property type="match status" value="1"/>
</dbReference>
<dbReference type="InterPro" id="IPR010982">
    <property type="entry name" value="Lambda_DNA-bd_dom_sf"/>
</dbReference>
<protein>
    <recommendedName>
        <fullName evidence="1">HTH cro/C1-type domain-containing protein</fullName>
    </recommendedName>
</protein>
<dbReference type="AlphaFoldDB" id="A0A2R5G2T0"/>
<dbReference type="EMBL" id="BDUD01000002">
    <property type="protein sequence ID" value="GBG22773.1"/>
    <property type="molecule type" value="Genomic_DNA"/>
</dbReference>
<organism evidence="2 3">
    <name type="scientific">Nostoc commune NIES-4072</name>
    <dbReference type="NCBI Taxonomy" id="2005467"/>
    <lineage>
        <taxon>Bacteria</taxon>
        <taxon>Bacillati</taxon>
        <taxon>Cyanobacteriota</taxon>
        <taxon>Cyanophyceae</taxon>
        <taxon>Nostocales</taxon>
        <taxon>Nostocaceae</taxon>
        <taxon>Nostoc</taxon>
    </lineage>
</organism>
<sequence length="115" mass="13240">MREIVMQGIPLDLVSRIDWDQEYGEFLFQQREDKKLSREEVAQAITGLGEPCSQQLIHKIEKWKGKGDRSVSLSLILKYCQILGIELRQFYPVVAQTLSYPLLQKISSVGVDQFP</sequence>
<dbReference type="GO" id="GO:0003677">
    <property type="term" value="F:DNA binding"/>
    <property type="evidence" value="ECO:0007669"/>
    <property type="project" value="InterPro"/>
</dbReference>
<name>A0A2R5G2T0_NOSCO</name>
<evidence type="ECO:0000313" key="2">
    <source>
        <dbReference type="EMBL" id="GBG22773.1"/>
    </source>
</evidence>
<comment type="caution">
    <text evidence="2">The sequence shown here is derived from an EMBL/GenBank/DDBJ whole genome shotgun (WGS) entry which is preliminary data.</text>
</comment>
<dbReference type="SUPFAM" id="SSF47413">
    <property type="entry name" value="lambda repressor-like DNA-binding domains"/>
    <property type="match status" value="1"/>
</dbReference>
<dbReference type="RefSeq" id="WP_146195895.1">
    <property type="nucleotide sequence ID" value="NZ_BDUD01000002.1"/>
</dbReference>
<evidence type="ECO:0000259" key="1">
    <source>
        <dbReference type="SMART" id="SM00530"/>
    </source>
</evidence>
<dbReference type="OrthoDB" id="486594at2"/>
<proteinExistence type="predicted"/>
<dbReference type="Gene3D" id="1.10.260.40">
    <property type="entry name" value="lambda repressor-like DNA-binding domains"/>
    <property type="match status" value="1"/>
</dbReference>
<dbReference type="InterPro" id="IPR001387">
    <property type="entry name" value="Cro/C1-type_HTH"/>
</dbReference>
<dbReference type="SMART" id="SM00530">
    <property type="entry name" value="HTH_XRE"/>
    <property type="match status" value="1"/>
</dbReference>
<feature type="domain" description="HTH cro/C1-type" evidence="1">
    <location>
        <begin position="26"/>
        <end position="90"/>
    </location>
</feature>
<accession>A0A2R5G2T0</accession>